<sequence>MAATEPAPFSTEWTTALIERAQGVLVEARDAFLTPEIGLQAATILAVFAVSWIARAPVRTMIERAFGWQFMARINSGVRELIVSLILPVIAFLILTLARIGFDQAGLGSFAINMAASLTGAWVLIRILTAFIAEPFWSRTAATLIWIVAALNIVGLLDPLTGLLASVGFDAGDSRISLLTVVRAAILLAVLYWVASRLSKLLAARVEQVPTLTPSARLLITKSVQISLLVVVVAAALSIAGVDLSALAIFSGAVGLGIGFGLQKIFSNLISGLILLMDRSVKPGDVITLDETYGRVNALGMRFASVVTRDGLEHLIPNEEFITTKVINWSFSDEAVRIKKPVGVAYGTDVPHAMQVIVEAANSVERVLDKPETRCLLRGFGDNSIDLEVRFWIADPQQGVNNVSSEVLLAIWKAFEAEGIQFPFPQRDVHLDSRGPVRVHIEKGGE</sequence>
<feature type="domain" description="Mechanosensitive ion channel MscS" evidence="8">
    <location>
        <begin position="265"/>
        <end position="330"/>
    </location>
</feature>
<evidence type="ECO:0000256" key="3">
    <source>
        <dbReference type="ARBA" id="ARBA00022475"/>
    </source>
</evidence>
<dbReference type="SUPFAM" id="SSF82689">
    <property type="entry name" value="Mechanosensitive channel protein MscS (YggB), C-terminal domain"/>
    <property type="match status" value="1"/>
</dbReference>
<evidence type="ECO:0000259" key="8">
    <source>
        <dbReference type="Pfam" id="PF00924"/>
    </source>
</evidence>
<evidence type="ECO:0000259" key="9">
    <source>
        <dbReference type="Pfam" id="PF21082"/>
    </source>
</evidence>
<evidence type="ECO:0000256" key="5">
    <source>
        <dbReference type="ARBA" id="ARBA00022989"/>
    </source>
</evidence>
<dbReference type="InterPro" id="IPR052702">
    <property type="entry name" value="MscS-like_channel"/>
</dbReference>
<evidence type="ECO:0000256" key="7">
    <source>
        <dbReference type="SAM" id="Phobius"/>
    </source>
</evidence>
<evidence type="ECO:0000256" key="6">
    <source>
        <dbReference type="ARBA" id="ARBA00023136"/>
    </source>
</evidence>
<protein>
    <submittedName>
        <fullName evidence="10">Mechanosensitive ion channel family protein</fullName>
    </submittedName>
</protein>
<dbReference type="InterPro" id="IPR011014">
    <property type="entry name" value="MscS_channel_TM-2"/>
</dbReference>
<dbReference type="Gene3D" id="2.30.30.60">
    <property type="match status" value="1"/>
</dbReference>
<dbReference type="Pfam" id="PF21082">
    <property type="entry name" value="MS_channel_3rd"/>
    <property type="match status" value="1"/>
</dbReference>
<keyword evidence="6 7" id="KW-0472">Membrane</keyword>
<evidence type="ECO:0000256" key="4">
    <source>
        <dbReference type="ARBA" id="ARBA00022692"/>
    </source>
</evidence>
<keyword evidence="3" id="KW-1003">Cell membrane</keyword>
<dbReference type="Gene3D" id="1.10.287.1260">
    <property type="match status" value="1"/>
</dbReference>
<organism evidence="10 11">
    <name type="scientific">Glycocaulis abyssi</name>
    <dbReference type="NCBI Taxonomy" id="1433403"/>
    <lineage>
        <taxon>Bacteria</taxon>
        <taxon>Pseudomonadati</taxon>
        <taxon>Pseudomonadota</taxon>
        <taxon>Alphaproteobacteria</taxon>
        <taxon>Maricaulales</taxon>
        <taxon>Maricaulaceae</taxon>
        <taxon>Glycocaulis</taxon>
    </lineage>
</organism>
<feature type="transmembrane region" description="Helical" evidence="7">
    <location>
        <begin position="226"/>
        <end position="250"/>
    </location>
</feature>
<dbReference type="EMBL" id="JBHSGQ010000004">
    <property type="protein sequence ID" value="MFC4725533.1"/>
    <property type="molecule type" value="Genomic_DNA"/>
</dbReference>
<evidence type="ECO:0000313" key="11">
    <source>
        <dbReference type="Proteomes" id="UP001596024"/>
    </source>
</evidence>
<dbReference type="InterPro" id="IPR010920">
    <property type="entry name" value="LSM_dom_sf"/>
</dbReference>
<accession>A0ABV9NFP5</accession>
<dbReference type="InterPro" id="IPR006685">
    <property type="entry name" value="MscS_channel_2nd"/>
</dbReference>
<feature type="transmembrane region" description="Helical" evidence="7">
    <location>
        <begin position="144"/>
        <end position="164"/>
    </location>
</feature>
<feature type="transmembrane region" description="Helical" evidence="7">
    <location>
        <begin position="110"/>
        <end position="132"/>
    </location>
</feature>
<dbReference type="Proteomes" id="UP001596024">
    <property type="component" value="Unassembled WGS sequence"/>
</dbReference>
<feature type="transmembrane region" description="Helical" evidence="7">
    <location>
        <begin position="256"/>
        <end position="276"/>
    </location>
</feature>
<keyword evidence="5 7" id="KW-1133">Transmembrane helix</keyword>
<feature type="transmembrane region" description="Helical" evidence="7">
    <location>
        <begin position="78"/>
        <end position="98"/>
    </location>
</feature>
<dbReference type="InterPro" id="IPR049278">
    <property type="entry name" value="MS_channel_C"/>
</dbReference>
<evidence type="ECO:0000256" key="1">
    <source>
        <dbReference type="ARBA" id="ARBA00004651"/>
    </source>
</evidence>
<name>A0ABV9NFP5_9PROT</name>
<keyword evidence="11" id="KW-1185">Reference proteome</keyword>
<dbReference type="SUPFAM" id="SSF82861">
    <property type="entry name" value="Mechanosensitive channel protein MscS (YggB), transmembrane region"/>
    <property type="match status" value="1"/>
</dbReference>
<comment type="similarity">
    <text evidence="2">Belongs to the MscS (TC 1.A.23) family.</text>
</comment>
<feature type="transmembrane region" description="Helical" evidence="7">
    <location>
        <begin position="37"/>
        <end position="58"/>
    </location>
</feature>
<keyword evidence="4 7" id="KW-0812">Transmembrane</keyword>
<feature type="transmembrane region" description="Helical" evidence="7">
    <location>
        <begin position="176"/>
        <end position="195"/>
    </location>
</feature>
<comment type="subcellular location">
    <subcellularLocation>
        <location evidence="1">Cell membrane</location>
        <topology evidence="1">Multi-pass membrane protein</topology>
    </subcellularLocation>
</comment>
<dbReference type="PANTHER" id="PTHR30347:SF1">
    <property type="entry name" value="MECHANOSENSITIVE CHANNEL MSCK"/>
    <property type="match status" value="1"/>
</dbReference>
<gene>
    <name evidence="10" type="ORF">ACFPB0_09555</name>
</gene>
<proteinExistence type="inferred from homology"/>
<dbReference type="RefSeq" id="WP_371393381.1">
    <property type="nucleotide sequence ID" value="NZ_CP163421.1"/>
</dbReference>
<dbReference type="InterPro" id="IPR023408">
    <property type="entry name" value="MscS_beta-dom_sf"/>
</dbReference>
<dbReference type="PANTHER" id="PTHR30347">
    <property type="entry name" value="POTASSIUM CHANNEL RELATED"/>
    <property type="match status" value="1"/>
</dbReference>
<dbReference type="InterPro" id="IPR011066">
    <property type="entry name" value="MscS_channel_C_sf"/>
</dbReference>
<reference evidence="11" key="1">
    <citation type="journal article" date="2019" name="Int. J. Syst. Evol. Microbiol.">
        <title>The Global Catalogue of Microorganisms (GCM) 10K type strain sequencing project: providing services to taxonomists for standard genome sequencing and annotation.</title>
        <authorList>
            <consortium name="The Broad Institute Genomics Platform"/>
            <consortium name="The Broad Institute Genome Sequencing Center for Infectious Disease"/>
            <person name="Wu L."/>
            <person name="Ma J."/>
        </authorList>
    </citation>
    <scope>NUCLEOTIDE SEQUENCE [LARGE SCALE GENOMIC DNA]</scope>
    <source>
        <strain evidence="11">CCUG 62981</strain>
    </source>
</reference>
<dbReference type="Pfam" id="PF00924">
    <property type="entry name" value="MS_channel_2nd"/>
    <property type="match status" value="1"/>
</dbReference>
<dbReference type="SUPFAM" id="SSF50182">
    <property type="entry name" value="Sm-like ribonucleoproteins"/>
    <property type="match status" value="1"/>
</dbReference>
<evidence type="ECO:0000313" key="10">
    <source>
        <dbReference type="EMBL" id="MFC4725533.1"/>
    </source>
</evidence>
<comment type="caution">
    <text evidence="10">The sequence shown here is derived from an EMBL/GenBank/DDBJ whole genome shotgun (WGS) entry which is preliminary data.</text>
</comment>
<evidence type="ECO:0000256" key="2">
    <source>
        <dbReference type="ARBA" id="ARBA00008017"/>
    </source>
</evidence>
<feature type="domain" description="Mechanosensitive ion channel MscS C-terminal" evidence="9">
    <location>
        <begin position="341"/>
        <end position="422"/>
    </location>
</feature>
<dbReference type="Gene3D" id="3.30.70.100">
    <property type="match status" value="1"/>
</dbReference>